<evidence type="ECO:0000256" key="3">
    <source>
        <dbReference type="ARBA" id="ARBA00003215"/>
    </source>
</evidence>
<reference evidence="14" key="1">
    <citation type="journal article" date="2019" name="Int. J. Syst. Evol. Microbiol.">
        <title>The Global Catalogue of Microorganisms (GCM) 10K type strain sequencing project: providing services to taxonomists for standard genome sequencing and annotation.</title>
        <authorList>
            <consortium name="The Broad Institute Genomics Platform"/>
            <consortium name="The Broad Institute Genome Sequencing Center for Infectious Disease"/>
            <person name="Wu L."/>
            <person name="Ma J."/>
        </authorList>
    </citation>
    <scope>NUCLEOTIDE SEQUENCE [LARGE SCALE GENOMIC DNA]</scope>
    <source>
        <strain evidence="14">CCUG 54822</strain>
    </source>
</reference>
<comment type="catalytic activity">
    <reaction evidence="9">
        <text>adenosine + H2O + H(+) = inosine + NH4(+)</text>
        <dbReference type="Rhea" id="RHEA:24408"/>
        <dbReference type="ChEBI" id="CHEBI:15377"/>
        <dbReference type="ChEBI" id="CHEBI:15378"/>
        <dbReference type="ChEBI" id="CHEBI:16335"/>
        <dbReference type="ChEBI" id="CHEBI:17596"/>
        <dbReference type="ChEBI" id="CHEBI:28938"/>
        <dbReference type="EC" id="3.5.4.4"/>
    </reaction>
    <physiologicalReaction direction="left-to-right" evidence="9">
        <dbReference type="Rhea" id="RHEA:24409"/>
    </physiologicalReaction>
</comment>
<comment type="similarity">
    <text evidence="4 12">Belongs to the purine nucleoside phosphorylase YfiH/LACC1 family.</text>
</comment>
<dbReference type="InterPro" id="IPR003730">
    <property type="entry name" value="Cu_polyphenol_OxRdtase"/>
</dbReference>
<dbReference type="Proteomes" id="UP001597178">
    <property type="component" value="Unassembled WGS sequence"/>
</dbReference>
<dbReference type="RefSeq" id="WP_382396975.1">
    <property type="nucleotide sequence ID" value="NZ_JBHTNH010000002.1"/>
</dbReference>
<accession>A0ABW3ZPS0</accession>
<name>A0ABW3ZPS0_9BACI</name>
<dbReference type="Gene3D" id="3.60.140.10">
    <property type="entry name" value="CNF1/YfiH-like putative cysteine hydrolases"/>
    <property type="match status" value="1"/>
</dbReference>
<dbReference type="NCBIfam" id="TIGR00726">
    <property type="entry name" value="peptidoglycan editing factor PgeF"/>
    <property type="match status" value="1"/>
</dbReference>
<dbReference type="SUPFAM" id="SSF64438">
    <property type="entry name" value="CNF1/YfiH-like putative cysteine hydrolases"/>
    <property type="match status" value="1"/>
</dbReference>
<organism evidence="13 14">
    <name type="scientific">Lentibacillus salinarum</name>
    <dbReference type="NCBI Taxonomy" id="446820"/>
    <lineage>
        <taxon>Bacteria</taxon>
        <taxon>Bacillati</taxon>
        <taxon>Bacillota</taxon>
        <taxon>Bacilli</taxon>
        <taxon>Bacillales</taxon>
        <taxon>Bacillaceae</taxon>
        <taxon>Lentibacillus</taxon>
    </lineage>
</organism>
<dbReference type="CDD" id="cd16833">
    <property type="entry name" value="YfiH"/>
    <property type="match status" value="1"/>
</dbReference>
<comment type="catalytic activity">
    <reaction evidence="11">
        <text>S-methyl-5'-thioadenosine + phosphate = 5-(methylsulfanyl)-alpha-D-ribose 1-phosphate + adenine</text>
        <dbReference type="Rhea" id="RHEA:11852"/>
        <dbReference type="ChEBI" id="CHEBI:16708"/>
        <dbReference type="ChEBI" id="CHEBI:17509"/>
        <dbReference type="ChEBI" id="CHEBI:43474"/>
        <dbReference type="ChEBI" id="CHEBI:58533"/>
        <dbReference type="EC" id="2.4.2.28"/>
    </reaction>
    <physiologicalReaction direction="left-to-right" evidence="11">
        <dbReference type="Rhea" id="RHEA:11853"/>
    </physiologicalReaction>
</comment>
<evidence type="ECO:0000256" key="2">
    <source>
        <dbReference type="ARBA" id="ARBA00001947"/>
    </source>
</evidence>
<dbReference type="InterPro" id="IPR038371">
    <property type="entry name" value="Cu_polyphenol_OxRdtase_sf"/>
</dbReference>
<evidence type="ECO:0000256" key="8">
    <source>
        <dbReference type="ARBA" id="ARBA00022833"/>
    </source>
</evidence>
<evidence type="ECO:0000256" key="5">
    <source>
        <dbReference type="ARBA" id="ARBA00022679"/>
    </source>
</evidence>
<evidence type="ECO:0000256" key="9">
    <source>
        <dbReference type="ARBA" id="ARBA00047989"/>
    </source>
</evidence>
<keyword evidence="6" id="KW-0479">Metal-binding</keyword>
<comment type="caution">
    <text evidence="13">The sequence shown here is derived from an EMBL/GenBank/DDBJ whole genome shotgun (WGS) entry which is preliminary data.</text>
</comment>
<dbReference type="PANTHER" id="PTHR30616:SF2">
    <property type="entry name" value="PURINE NUCLEOSIDE PHOSPHORYLASE LACC1"/>
    <property type="match status" value="1"/>
</dbReference>
<gene>
    <name evidence="13" type="primary">pgeF</name>
    <name evidence="13" type="ORF">ACFQ4A_01045</name>
</gene>
<sequence>MTEPFRQQTGMNFAIAKWQRLNPNLKAGFTTRNGGNSETPFVSLNLGLHVADDWAKVIANRRKLAETVQFPLESWVSGEQIHQTDVHTVTEEDKGKGAANYTTSLKGIDGLITNQTGILCTAFFADCVPVYFFDPVTGYIGIAHAGWKGTVHGICQKMVEALHSADADPADIRVTIGPCISRDAYEVDEHVIGHIPGDLREKTVTPRGNNRFLLDLKQLNIEILLQQGVLRHNIDVTNYCTFRDELLFFSHRREQGQTGRMLGYIGYEK</sequence>
<keyword evidence="7" id="KW-0378">Hydrolase</keyword>
<evidence type="ECO:0000256" key="6">
    <source>
        <dbReference type="ARBA" id="ARBA00022723"/>
    </source>
</evidence>
<dbReference type="PANTHER" id="PTHR30616">
    <property type="entry name" value="UNCHARACTERIZED PROTEIN YFIH"/>
    <property type="match status" value="1"/>
</dbReference>
<evidence type="ECO:0000256" key="1">
    <source>
        <dbReference type="ARBA" id="ARBA00000553"/>
    </source>
</evidence>
<comment type="catalytic activity">
    <reaction evidence="10">
        <text>adenosine + phosphate = alpha-D-ribose 1-phosphate + adenine</text>
        <dbReference type="Rhea" id="RHEA:27642"/>
        <dbReference type="ChEBI" id="CHEBI:16335"/>
        <dbReference type="ChEBI" id="CHEBI:16708"/>
        <dbReference type="ChEBI" id="CHEBI:43474"/>
        <dbReference type="ChEBI" id="CHEBI:57720"/>
        <dbReference type="EC" id="2.4.2.1"/>
    </reaction>
    <physiologicalReaction direction="left-to-right" evidence="10">
        <dbReference type="Rhea" id="RHEA:27643"/>
    </physiologicalReaction>
</comment>
<evidence type="ECO:0000313" key="13">
    <source>
        <dbReference type="EMBL" id="MFD1360259.1"/>
    </source>
</evidence>
<proteinExistence type="inferred from homology"/>
<comment type="cofactor">
    <cofactor evidence="2">
        <name>Zn(2+)</name>
        <dbReference type="ChEBI" id="CHEBI:29105"/>
    </cofactor>
</comment>
<evidence type="ECO:0000256" key="12">
    <source>
        <dbReference type="RuleBase" id="RU361274"/>
    </source>
</evidence>
<dbReference type="InterPro" id="IPR011324">
    <property type="entry name" value="Cytotoxic_necrot_fac-like_cat"/>
</dbReference>
<evidence type="ECO:0000256" key="4">
    <source>
        <dbReference type="ARBA" id="ARBA00007353"/>
    </source>
</evidence>
<keyword evidence="5" id="KW-0808">Transferase</keyword>
<comment type="catalytic activity">
    <reaction evidence="1">
        <text>inosine + phosphate = alpha-D-ribose 1-phosphate + hypoxanthine</text>
        <dbReference type="Rhea" id="RHEA:27646"/>
        <dbReference type="ChEBI" id="CHEBI:17368"/>
        <dbReference type="ChEBI" id="CHEBI:17596"/>
        <dbReference type="ChEBI" id="CHEBI:43474"/>
        <dbReference type="ChEBI" id="CHEBI:57720"/>
        <dbReference type="EC" id="2.4.2.1"/>
    </reaction>
    <physiologicalReaction direction="left-to-right" evidence="1">
        <dbReference type="Rhea" id="RHEA:27647"/>
    </physiologicalReaction>
</comment>
<dbReference type="Pfam" id="PF02578">
    <property type="entry name" value="Cu-oxidase_4"/>
    <property type="match status" value="1"/>
</dbReference>
<dbReference type="EMBL" id="JBHTNH010000002">
    <property type="protein sequence ID" value="MFD1360259.1"/>
    <property type="molecule type" value="Genomic_DNA"/>
</dbReference>
<evidence type="ECO:0000256" key="10">
    <source>
        <dbReference type="ARBA" id="ARBA00048968"/>
    </source>
</evidence>
<keyword evidence="8" id="KW-0862">Zinc</keyword>
<evidence type="ECO:0000256" key="11">
    <source>
        <dbReference type="ARBA" id="ARBA00049893"/>
    </source>
</evidence>
<keyword evidence="14" id="KW-1185">Reference proteome</keyword>
<evidence type="ECO:0000313" key="14">
    <source>
        <dbReference type="Proteomes" id="UP001597178"/>
    </source>
</evidence>
<comment type="function">
    <text evidence="3">Purine nucleoside enzyme that catalyzes the phosphorolysis of adenosine and inosine nucleosides, yielding D-ribose 1-phosphate and the respective free bases, adenine and hypoxanthine. Also catalyzes the phosphorolysis of S-methyl-5'-thioadenosine into adenine and S-methyl-5-thio-alpha-D-ribose 1-phosphate. Also has adenosine deaminase activity.</text>
</comment>
<protein>
    <recommendedName>
        <fullName evidence="12">Purine nucleoside phosphorylase</fullName>
    </recommendedName>
</protein>
<evidence type="ECO:0000256" key="7">
    <source>
        <dbReference type="ARBA" id="ARBA00022801"/>
    </source>
</evidence>